<feature type="compositionally biased region" description="Gly residues" evidence="1">
    <location>
        <begin position="38"/>
        <end position="48"/>
    </location>
</feature>
<feature type="compositionally biased region" description="Basic and acidic residues" evidence="1">
    <location>
        <begin position="1"/>
        <end position="17"/>
    </location>
</feature>
<evidence type="ECO:0000256" key="1">
    <source>
        <dbReference type="SAM" id="MobiDB-lite"/>
    </source>
</evidence>
<dbReference type="Proteomes" id="UP000321805">
    <property type="component" value="Chromosome"/>
</dbReference>
<dbReference type="AlphaFoldDB" id="A0A5B8U2L7"/>
<sequence length="74" mass="7287">MDDDRRADHTDDPRDQDTGQGGYPEAQPGGATPDEGEGGTGSTGGGAAGSEAPSPATDEESERQRSTGNPGAAG</sequence>
<gene>
    <name evidence="2" type="ORF">FSW04_06120</name>
</gene>
<evidence type="ECO:0000313" key="3">
    <source>
        <dbReference type="Proteomes" id="UP000321805"/>
    </source>
</evidence>
<keyword evidence="3" id="KW-1185">Reference proteome</keyword>
<reference evidence="2 3" key="1">
    <citation type="journal article" date="2018" name="J. Microbiol.">
        <title>Baekduia soli gen. nov., sp. nov., a novel bacterium isolated from the soil of Baekdu Mountain and proposal of a novel family name, Baekduiaceae fam. nov.</title>
        <authorList>
            <person name="An D.S."/>
            <person name="Siddiqi M.Z."/>
            <person name="Kim K.H."/>
            <person name="Yu H.S."/>
            <person name="Im W.T."/>
        </authorList>
    </citation>
    <scope>NUCLEOTIDE SEQUENCE [LARGE SCALE GENOMIC DNA]</scope>
    <source>
        <strain evidence="2 3">BR7-21</strain>
    </source>
</reference>
<protein>
    <submittedName>
        <fullName evidence="2">Uncharacterized protein</fullName>
    </submittedName>
</protein>
<proteinExistence type="predicted"/>
<dbReference type="RefSeq" id="WP_146917396.1">
    <property type="nucleotide sequence ID" value="NZ_CP042430.1"/>
</dbReference>
<accession>A0A5B8U2L7</accession>
<dbReference type="KEGG" id="bsol:FSW04_06120"/>
<name>A0A5B8U2L7_9ACTN</name>
<organism evidence="2 3">
    <name type="scientific">Baekduia soli</name>
    <dbReference type="NCBI Taxonomy" id="496014"/>
    <lineage>
        <taxon>Bacteria</taxon>
        <taxon>Bacillati</taxon>
        <taxon>Actinomycetota</taxon>
        <taxon>Thermoleophilia</taxon>
        <taxon>Solirubrobacterales</taxon>
        <taxon>Baekduiaceae</taxon>
        <taxon>Baekduia</taxon>
    </lineage>
</organism>
<dbReference type="EMBL" id="CP042430">
    <property type="protein sequence ID" value="QEC47208.1"/>
    <property type="molecule type" value="Genomic_DNA"/>
</dbReference>
<evidence type="ECO:0000313" key="2">
    <source>
        <dbReference type="EMBL" id="QEC47208.1"/>
    </source>
</evidence>
<feature type="region of interest" description="Disordered" evidence="1">
    <location>
        <begin position="1"/>
        <end position="74"/>
    </location>
</feature>